<dbReference type="RefSeq" id="WP_062543526.1">
    <property type="nucleotide sequence ID" value="NZ_CP012643.1"/>
</dbReference>
<dbReference type="OrthoDB" id="8605367at2"/>
<accession>A0A0P0C2Z1</accession>
<proteinExistence type="predicted"/>
<keyword evidence="2" id="KW-1185">Reference proteome</keyword>
<name>A0A0P0C2Z1_9BACT</name>
<evidence type="ECO:0000313" key="1">
    <source>
        <dbReference type="EMBL" id="ALI99084.1"/>
    </source>
</evidence>
<protein>
    <submittedName>
        <fullName evidence="1">Uncharacterized protein</fullName>
    </submittedName>
</protein>
<dbReference type="PATRIC" id="fig|512763.3.peg.1984"/>
<dbReference type="AlphaFoldDB" id="A0A0P0C2Z1"/>
<gene>
    <name evidence="1" type="ORF">DC20_08990</name>
</gene>
<sequence length="330" mass="37587">MKGLLTLCFSIFLLVASCQKKPVPKEAGSPRAELSRVSSKQLSSPLLAEYGQFLTSLDSAKVENVSKAAAKYVALFEGQPQSFADSGYVLFDRFFLRVDNTINEVHANDTTDYDPLVTKTKEPIPKQLLEYNRIAKANGFELAMTEGMTYLNQDRDFIAKNFYPSISPTLKEYLVQLNKENKEGFSEDGGLTTTPTQLADRVVWWENFTQEHPDFIFIKEARMISEDYLTYFLIGMDNTPVLIFGGNKLDPEFDRAYRHLLKKAPNSKASKAVQPYFKALQKSDTVSANALLKQYQQAGIIYNPYKRCFIFSKNKDAGNKRFRHLFYKTT</sequence>
<evidence type="ECO:0000313" key="2">
    <source>
        <dbReference type="Proteomes" id="UP000061382"/>
    </source>
</evidence>
<organism evidence="1 2">
    <name type="scientific">Rufibacter tibetensis</name>
    <dbReference type="NCBI Taxonomy" id="512763"/>
    <lineage>
        <taxon>Bacteria</taxon>
        <taxon>Pseudomonadati</taxon>
        <taxon>Bacteroidota</taxon>
        <taxon>Cytophagia</taxon>
        <taxon>Cytophagales</taxon>
        <taxon>Hymenobacteraceae</taxon>
        <taxon>Rufibacter</taxon>
    </lineage>
</organism>
<dbReference type="KEGG" id="rti:DC20_08990"/>
<reference evidence="1 2" key="1">
    <citation type="submission" date="2015-08" db="EMBL/GenBank/DDBJ databases">
        <title>Complete genome sequence of Rufibacter tibetensis strain 1351t, a radiation-resistant bacterium from tibet plateau.</title>
        <authorList>
            <person name="Dai J."/>
        </authorList>
    </citation>
    <scope>NUCLEOTIDE SEQUENCE [LARGE SCALE GENOMIC DNA]</scope>
    <source>
        <strain evidence="1 2">1351</strain>
    </source>
</reference>
<dbReference type="PROSITE" id="PS51257">
    <property type="entry name" value="PROKAR_LIPOPROTEIN"/>
    <property type="match status" value="1"/>
</dbReference>
<dbReference type="Proteomes" id="UP000061382">
    <property type="component" value="Chromosome"/>
</dbReference>
<dbReference type="EMBL" id="CP012643">
    <property type="protein sequence ID" value="ALI99084.1"/>
    <property type="molecule type" value="Genomic_DNA"/>
</dbReference>